<evidence type="ECO:0000256" key="5">
    <source>
        <dbReference type="ARBA" id="ARBA00022737"/>
    </source>
</evidence>
<keyword evidence="4 10" id="KW-0812">Transmembrane</keyword>
<keyword evidence="3 11" id="KW-0813">Transport</keyword>
<evidence type="ECO:0000256" key="6">
    <source>
        <dbReference type="ARBA" id="ARBA00022792"/>
    </source>
</evidence>
<comment type="subcellular location">
    <subcellularLocation>
        <location evidence="1">Mitochondrion inner membrane</location>
        <topology evidence="1">Multi-pass membrane protein</topology>
    </subcellularLocation>
</comment>
<reference evidence="14" key="1">
    <citation type="submission" date="2024-07" db="EMBL/GenBank/DDBJ databases">
        <title>Two chromosome-level genome assemblies of Korean endemic species Abeliophyllum distichum and Forsythia ovata (Oleaceae).</title>
        <authorList>
            <person name="Jang H."/>
        </authorList>
    </citation>
    <scope>NUCLEOTIDE SEQUENCE [LARGE SCALE GENOMIC DNA]</scope>
</reference>
<name>A0ABD1NWP9_9LAMI</name>
<dbReference type="EMBL" id="JBFOLK010000225">
    <property type="protein sequence ID" value="KAL2455036.1"/>
    <property type="molecule type" value="Genomic_DNA"/>
</dbReference>
<comment type="similarity">
    <text evidence="2 11">Belongs to the mitochondrial carrier (TC 2.A.29) family.</text>
</comment>
<dbReference type="InterPro" id="IPR023395">
    <property type="entry name" value="MCP_dom_sf"/>
</dbReference>
<evidence type="ECO:0000256" key="7">
    <source>
        <dbReference type="ARBA" id="ARBA00022989"/>
    </source>
</evidence>
<dbReference type="SUPFAM" id="SSF103506">
    <property type="entry name" value="Mitochondrial carrier"/>
    <property type="match status" value="1"/>
</dbReference>
<feature type="repeat" description="Solcar" evidence="10">
    <location>
        <begin position="205"/>
        <end position="291"/>
    </location>
</feature>
<evidence type="ECO:0000256" key="1">
    <source>
        <dbReference type="ARBA" id="ARBA00004448"/>
    </source>
</evidence>
<dbReference type="Pfam" id="PF00153">
    <property type="entry name" value="Mito_carr"/>
    <property type="match status" value="1"/>
</dbReference>
<comment type="caution">
    <text evidence="13">The sequence shown here is derived from an EMBL/GenBank/DDBJ whole genome shotgun (WGS) entry which is preliminary data.</text>
</comment>
<dbReference type="Gene3D" id="1.20.1280.170">
    <property type="entry name" value="Exocyst complex component Exo70"/>
    <property type="match status" value="1"/>
</dbReference>
<protein>
    <submittedName>
        <fullName evidence="13">Mitochondrial carrier protein CGI-69</fullName>
    </submittedName>
</protein>
<evidence type="ECO:0000256" key="9">
    <source>
        <dbReference type="ARBA" id="ARBA00023136"/>
    </source>
</evidence>
<keyword evidence="14" id="KW-1185">Reference proteome</keyword>
<dbReference type="Proteomes" id="UP001604336">
    <property type="component" value="Unassembled WGS sequence"/>
</dbReference>
<keyword evidence="8" id="KW-0496">Mitochondrion</keyword>
<dbReference type="PROSITE" id="PS50920">
    <property type="entry name" value="SOLCAR"/>
    <property type="match status" value="1"/>
</dbReference>
<evidence type="ECO:0000256" key="4">
    <source>
        <dbReference type="ARBA" id="ARBA00022692"/>
    </source>
</evidence>
<organism evidence="13 14">
    <name type="scientific">Abeliophyllum distichum</name>
    <dbReference type="NCBI Taxonomy" id="126358"/>
    <lineage>
        <taxon>Eukaryota</taxon>
        <taxon>Viridiplantae</taxon>
        <taxon>Streptophyta</taxon>
        <taxon>Embryophyta</taxon>
        <taxon>Tracheophyta</taxon>
        <taxon>Spermatophyta</taxon>
        <taxon>Magnoliopsida</taxon>
        <taxon>eudicotyledons</taxon>
        <taxon>Gunneridae</taxon>
        <taxon>Pentapetalae</taxon>
        <taxon>asterids</taxon>
        <taxon>lamiids</taxon>
        <taxon>Lamiales</taxon>
        <taxon>Oleaceae</taxon>
        <taxon>Forsythieae</taxon>
        <taxon>Abeliophyllum</taxon>
    </lineage>
</organism>
<sequence length="331" mass="37031">MWVGRGQAALIRGLEGSAPKSRTRFLSHQSPRVLATSRRESSTTNHRESLPPVLRYQSRKSSPPVSAVSPHRQSPPVDSKLSDDIKASIKRKIAPVYREFYNVHLTTVRNNRNLRNVIKFAPEDSFSESFAPFASDSRRQLIERPRYLEIRKIGFHIGELSLAEALDNLIEVMDGLGAQLARDVPFSAICWSSLEPVRRRIVHPASLGANFCAGVVAGSLAAAVSCPLDVVRTRQQIEKDRMRALLTMTTSQTLIEIWRDGGLKGGVGPRVARTGLQSRSCFPFIRLSNIYCSTENEKNKTEVLHLKIMPERWNSIIKNKSTSLLVHLIGE</sequence>
<keyword evidence="6" id="KW-0999">Mitochondrion inner membrane</keyword>
<evidence type="ECO:0000256" key="10">
    <source>
        <dbReference type="PROSITE-ProRule" id="PRU00282"/>
    </source>
</evidence>
<evidence type="ECO:0000256" key="12">
    <source>
        <dbReference type="SAM" id="MobiDB-lite"/>
    </source>
</evidence>
<feature type="compositionally biased region" description="Basic and acidic residues" evidence="12">
    <location>
        <begin position="37"/>
        <end position="49"/>
    </location>
</feature>
<gene>
    <name evidence="13" type="ORF">Adt_47480</name>
</gene>
<feature type="region of interest" description="Disordered" evidence="12">
    <location>
        <begin position="14"/>
        <end position="82"/>
    </location>
</feature>
<evidence type="ECO:0000256" key="8">
    <source>
        <dbReference type="ARBA" id="ARBA00023128"/>
    </source>
</evidence>
<dbReference type="InterPro" id="IPR018108">
    <property type="entry name" value="MCP_transmembrane"/>
</dbReference>
<evidence type="ECO:0000256" key="3">
    <source>
        <dbReference type="ARBA" id="ARBA00022448"/>
    </source>
</evidence>
<evidence type="ECO:0000256" key="2">
    <source>
        <dbReference type="ARBA" id="ARBA00006375"/>
    </source>
</evidence>
<evidence type="ECO:0000256" key="11">
    <source>
        <dbReference type="RuleBase" id="RU000488"/>
    </source>
</evidence>
<dbReference type="InterPro" id="IPR045315">
    <property type="entry name" value="Mtm1-like"/>
</dbReference>
<dbReference type="PANTHER" id="PTHR45760:SF6">
    <property type="entry name" value="MITOCHONDRIAL SUBSTRATE CARRIER FAMILY PROTEIN"/>
    <property type="match status" value="1"/>
</dbReference>
<dbReference type="AlphaFoldDB" id="A0ABD1NWP9"/>
<evidence type="ECO:0000313" key="13">
    <source>
        <dbReference type="EMBL" id="KAL2455036.1"/>
    </source>
</evidence>
<keyword evidence="9 10" id="KW-0472">Membrane</keyword>
<dbReference type="GO" id="GO:0005743">
    <property type="term" value="C:mitochondrial inner membrane"/>
    <property type="evidence" value="ECO:0007669"/>
    <property type="project" value="UniProtKB-SubCell"/>
</dbReference>
<dbReference type="Gene3D" id="1.50.40.10">
    <property type="entry name" value="Mitochondrial carrier domain"/>
    <property type="match status" value="1"/>
</dbReference>
<keyword evidence="7" id="KW-1133">Transmembrane helix</keyword>
<dbReference type="PANTHER" id="PTHR45760">
    <property type="entry name" value="FI19922P1-RELATED"/>
    <property type="match status" value="1"/>
</dbReference>
<accession>A0ABD1NWP9</accession>
<keyword evidence="5" id="KW-0677">Repeat</keyword>
<evidence type="ECO:0000313" key="14">
    <source>
        <dbReference type="Proteomes" id="UP001604336"/>
    </source>
</evidence>
<proteinExistence type="inferred from homology"/>